<reference evidence="2" key="1">
    <citation type="submission" date="2016-10" db="EMBL/GenBank/DDBJ databases">
        <authorList>
            <person name="de Groot N.N."/>
        </authorList>
    </citation>
    <scope>NUCLEOTIDE SEQUENCE</scope>
</reference>
<dbReference type="InterPro" id="IPR006034">
    <property type="entry name" value="Asparaginase/glutaminase-like"/>
</dbReference>
<dbReference type="PIRSF" id="PIRSF500176">
    <property type="entry name" value="L_ASNase"/>
    <property type="match status" value="1"/>
</dbReference>
<evidence type="ECO:0000259" key="1">
    <source>
        <dbReference type="Pfam" id="PF00710"/>
    </source>
</evidence>
<name>A0A1W1C3Y6_9ZZZZ</name>
<accession>A0A1W1C3Y6</accession>
<gene>
    <name evidence="2" type="ORF">MNB_SV-6-1847</name>
</gene>
<dbReference type="SUPFAM" id="SSF53774">
    <property type="entry name" value="Glutaminase/Asparaginase"/>
    <property type="match status" value="1"/>
</dbReference>
<dbReference type="EMBL" id="FPHC01000061">
    <property type="protein sequence ID" value="SFV60432.1"/>
    <property type="molecule type" value="Genomic_DNA"/>
</dbReference>
<dbReference type="Gene3D" id="3.40.50.1170">
    <property type="entry name" value="L-asparaginase, N-terminal domain"/>
    <property type="match status" value="1"/>
</dbReference>
<feature type="domain" description="L-asparaginase N-terminal" evidence="1">
    <location>
        <begin position="4"/>
        <end position="147"/>
    </location>
</feature>
<dbReference type="PIRSF" id="PIRSF001220">
    <property type="entry name" value="L-ASNase_gatD"/>
    <property type="match status" value="1"/>
</dbReference>
<sequence>MQSVLIIDTGGTFNKIYNPLNGKLEVNATSKASREIAQKWLYELEVVSIIGKDSLDIDDGDRVLLLATINLAKHQKIIIIHGTDTMDITAKYLADASLDRSIILTGAMVPYSIDPIEATANLASAYGYINSIDSSGVYVSMNGIIGEYSNIVKDRQLGRFVAKDRV</sequence>
<proteinExistence type="predicted"/>
<dbReference type="AlphaFoldDB" id="A0A1W1C3Y6"/>
<organism evidence="2">
    <name type="scientific">hydrothermal vent metagenome</name>
    <dbReference type="NCBI Taxonomy" id="652676"/>
    <lineage>
        <taxon>unclassified sequences</taxon>
        <taxon>metagenomes</taxon>
        <taxon>ecological metagenomes</taxon>
    </lineage>
</organism>
<evidence type="ECO:0000313" key="2">
    <source>
        <dbReference type="EMBL" id="SFV60432.1"/>
    </source>
</evidence>
<dbReference type="PRINTS" id="PR00139">
    <property type="entry name" value="ASNGLNASE"/>
</dbReference>
<dbReference type="InterPro" id="IPR027474">
    <property type="entry name" value="L-asparaginase_N"/>
</dbReference>
<dbReference type="InterPro" id="IPR036152">
    <property type="entry name" value="Asp/glu_Ase-like_sf"/>
</dbReference>
<dbReference type="Pfam" id="PF00710">
    <property type="entry name" value="Asparaginase"/>
    <property type="match status" value="1"/>
</dbReference>
<protein>
    <submittedName>
        <fullName evidence="2">Asparaginase</fullName>
    </submittedName>
</protein>
<dbReference type="InterPro" id="IPR037152">
    <property type="entry name" value="L-asparaginase_N_sf"/>
</dbReference>